<dbReference type="SUPFAM" id="SSF50129">
    <property type="entry name" value="GroES-like"/>
    <property type="match status" value="1"/>
</dbReference>
<evidence type="ECO:0000313" key="3">
    <source>
        <dbReference type="Proteomes" id="UP000000759"/>
    </source>
</evidence>
<dbReference type="GeneID" id="7203757"/>
<accession>B7G791</accession>
<dbReference type="InterPro" id="IPR013154">
    <property type="entry name" value="ADH-like_N"/>
</dbReference>
<sequence length="364" mass="38615">MVPPTMQVLGATHFGAATEILSFHSVPVPKCTPMDVLVRMVFSDANPVDLQKLSGGPAQGQQVPISPFVPGFGGSGTIIEVGTDSLLADWVGKRVAFLGDPARSGSYAEYVAVDYRCVAEIPDNVGFRQAAAIAVSGCTAFESLMKLGLGPEDSIKSHAKKCKYNLLIVGGSGGVGSWATRLARCWHPELHIIATASRPESSSWCIENGANTVIGHRQITERLGGGPAGSVDYILCLTEPTPPVFKAITEAVRPFGSICLVVAGRSIQSVDLGFCFFKGATIVNETVFASIRTHFQSSTQPGAEISEILDLLSRQKVQAPLSPALDTMDFDWKSALRSNGVLETLSTEHTCGKLVLKIASETSH</sequence>
<dbReference type="OrthoDB" id="3509362at2759"/>
<reference evidence="3" key="2">
    <citation type="submission" date="2008-08" db="EMBL/GenBank/DDBJ databases">
        <authorList>
            <consortium name="Diatom Consortium"/>
            <person name="Grigoriev I."/>
            <person name="Grimwood J."/>
            <person name="Kuo A."/>
            <person name="Otillar R.P."/>
            <person name="Salamov A."/>
            <person name="Detter J.C."/>
            <person name="Lindquist E."/>
            <person name="Shapiro H."/>
            <person name="Lucas S."/>
            <person name="Glavina del Rio T."/>
            <person name="Pitluck S."/>
            <person name="Rokhsar D."/>
            <person name="Bowler C."/>
        </authorList>
    </citation>
    <scope>GENOME REANNOTATION</scope>
    <source>
        <strain evidence="3">CCAP 1055/1</strain>
    </source>
</reference>
<dbReference type="InParanoid" id="B7G791"/>
<dbReference type="GO" id="GO:0008270">
    <property type="term" value="F:zinc ion binding"/>
    <property type="evidence" value="ECO:0007669"/>
    <property type="project" value="InterPro"/>
</dbReference>
<feature type="domain" description="Enoyl reductase (ER)" evidence="1">
    <location>
        <begin position="16"/>
        <end position="356"/>
    </location>
</feature>
<dbReference type="HOGENOM" id="CLU_026673_3_0_1"/>
<reference evidence="2 3" key="1">
    <citation type="journal article" date="2008" name="Nature">
        <title>The Phaeodactylum genome reveals the evolutionary history of diatom genomes.</title>
        <authorList>
            <person name="Bowler C."/>
            <person name="Allen A.E."/>
            <person name="Badger J.H."/>
            <person name="Grimwood J."/>
            <person name="Jabbari K."/>
            <person name="Kuo A."/>
            <person name="Maheswari U."/>
            <person name="Martens C."/>
            <person name="Maumus F."/>
            <person name="Otillar R.P."/>
            <person name="Rayko E."/>
            <person name="Salamov A."/>
            <person name="Vandepoele K."/>
            <person name="Beszteri B."/>
            <person name="Gruber A."/>
            <person name="Heijde M."/>
            <person name="Katinka M."/>
            <person name="Mock T."/>
            <person name="Valentin K."/>
            <person name="Verret F."/>
            <person name="Berges J.A."/>
            <person name="Brownlee C."/>
            <person name="Cadoret J.P."/>
            <person name="Chiovitti A."/>
            <person name="Choi C.J."/>
            <person name="Coesel S."/>
            <person name="De Martino A."/>
            <person name="Detter J.C."/>
            <person name="Durkin C."/>
            <person name="Falciatore A."/>
            <person name="Fournet J."/>
            <person name="Haruta M."/>
            <person name="Huysman M.J."/>
            <person name="Jenkins B.D."/>
            <person name="Jiroutova K."/>
            <person name="Jorgensen R.E."/>
            <person name="Joubert Y."/>
            <person name="Kaplan A."/>
            <person name="Kroger N."/>
            <person name="Kroth P.G."/>
            <person name="La Roche J."/>
            <person name="Lindquist E."/>
            <person name="Lommer M."/>
            <person name="Martin-Jezequel V."/>
            <person name="Lopez P.J."/>
            <person name="Lucas S."/>
            <person name="Mangogna M."/>
            <person name="McGinnis K."/>
            <person name="Medlin L.K."/>
            <person name="Montsant A."/>
            <person name="Oudot-Le Secq M.P."/>
            <person name="Napoli C."/>
            <person name="Obornik M."/>
            <person name="Parker M.S."/>
            <person name="Petit J.L."/>
            <person name="Porcel B.M."/>
            <person name="Poulsen N."/>
            <person name="Robison M."/>
            <person name="Rychlewski L."/>
            <person name="Rynearson T.A."/>
            <person name="Schmutz J."/>
            <person name="Shapiro H."/>
            <person name="Siaut M."/>
            <person name="Stanley M."/>
            <person name="Sussman M.R."/>
            <person name="Taylor A.R."/>
            <person name="Vardi A."/>
            <person name="von Dassow P."/>
            <person name="Vyverman W."/>
            <person name="Willis A."/>
            <person name="Wyrwicz L.S."/>
            <person name="Rokhsar D.S."/>
            <person name="Weissenbach J."/>
            <person name="Armbrust E.V."/>
            <person name="Green B.R."/>
            <person name="Van de Peer Y."/>
            <person name="Grigoriev I.V."/>
        </authorList>
    </citation>
    <scope>NUCLEOTIDE SEQUENCE [LARGE SCALE GENOMIC DNA]</scope>
    <source>
        <strain evidence="2 3">CCAP 1055/1</strain>
    </source>
</reference>
<dbReference type="InterPro" id="IPR011032">
    <property type="entry name" value="GroES-like_sf"/>
</dbReference>
<keyword evidence="3" id="KW-1185">Reference proteome</keyword>
<dbReference type="SMART" id="SM00829">
    <property type="entry name" value="PKS_ER"/>
    <property type="match status" value="1"/>
</dbReference>
<name>B7G791_PHATC</name>
<dbReference type="AlphaFoldDB" id="B7G791"/>
<dbReference type="PANTHER" id="PTHR43482">
    <property type="entry name" value="PROTEIN AST1-RELATED"/>
    <property type="match status" value="1"/>
</dbReference>
<gene>
    <name evidence="2" type="ORF">PHATRDRAFT_48469</name>
</gene>
<dbReference type="STRING" id="556484.B7G791"/>
<dbReference type="PaxDb" id="2850-Phatr48469"/>
<dbReference type="Gene3D" id="3.90.180.10">
    <property type="entry name" value="Medium-chain alcohol dehydrogenases, catalytic domain"/>
    <property type="match status" value="1"/>
</dbReference>
<protein>
    <recommendedName>
        <fullName evidence="1">Enoyl reductase (ER) domain-containing protein</fullName>
    </recommendedName>
</protein>
<dbReference type="EMBL" id="CM000619">
    <property type="protein sequence ID" value="EEC45603.1"/>
    <property type="molecule type" value="Genomic_DNA"/>
</dbReference>
<dbReference type="SUPFAM" id="SSF51735">
    <property type="entry name" value="NAD(P)-binding Rossmann-fold domains"/>
    <property type="match status" value="1"/>
</dbReference>
<dbReference type="Pfam" id="PF08240">
    <property type="entry name" value="ADH_N"/>
    <property type="match status" value="1"/>
</dbReference>
<evidence type="ECO:0000313" key="2">
    <source>
        <dbReference type="EMBL" id="EEC45603.1"/>
    </source>
</evidence>
<dbReference type="InterPro" id="IPR036291">
    <property type="entry name" value="NAD(P)-bd_dom_sf"/>
</dbReference>
<dbReference type="eggNOG" id="KOG1198">
    <property type="taxonomic scope" value="Eukaryota"/>
</dbReference>
<dbReference type="Gene3D" id="3.40.50.720">
    <property type="entry name" value="NAD(P)-binding Rossmann-like Domain"/>
    <property type="match status" value="1"/>
</dbReference>
<dbReference type="OMA" id="YHVVDER"/>
<organism evidence="2 3">
    <name type="scientific">Phaeodactylum tricornutum (strain CCAP 1055/1)</name>
    <dbReference type="NCBI Taxonomy" id="556484"/>
    <lineage>
        <taxon>Eukaryota</taxon>
        <taxon>Sar</taxon>
        <taxon>Stramenopiles</taxon>
        <taxon>Ochrophyta</taxon>
        <taxon>Bacillariophyta</taxon>
        <taxon>Bacillariophyceae</taxon>
        <taxon>Bacillariophycidae</taxon>
        <taxon>Naviculales</taxon>
        <taxon>Phaeodactylaceae</taxon>
        <taxon>Phaeodactylum</taxon>
    </lineage>
</organism>
<dbReference type="CDD" id="cd08252">
    <property type="entry name" value="AL_MDR"/>
    <property type="match status" value="1"/>
</dbReference>
<dbReference type="KEGG" id="pti:PHATRDRAFT_48469"/>
<dbReference type="Proteomes" id="UP000000759">
    <property type="component" value="Chromosome 17"/>
</dbReference>
<evidence type="ECO:0000259" key="1">
    <source>
        <dbReference type="SMART" id="SM00829"/>
    </source>
</evidence>
<dbReference type="InterPro" id="IPR052585">
    <property type="entry name" value="Lipid_raft_assoc_Zn_ADH"/>
</dbReference>
<dbReference type="GO" id="GO:0016491">
    <property type="term" value="F:oxidoreductase activity"/>
    <property type="evidence" value="ECO:0007669"/>
    <property type="project" value="InterPro"/>
</dbReference>
<dbReference type="RefSeq" id="XP_002182867.1">
    <property type="nucleotide sequence ID" value="XM_002182831.1"/>
</dbReference>
<proteinExistence type="predicted"/>
<dbReference type="PANTHER" id="PTHR43482:SF1">
    <property type="entry name" value="PROTEIN AST1-RELATED"/>
    <property type="match status" value="1"/>
</dbReference>
<dbReference type="InterPro" id="IPR014182">
    <property type="entry name" value="ADH_Zn_typ-1"/>
</dbReference>
<dbReference type="InterPro" id="IPR020843">
    <property type="entry name" value="ER"/>
</dbReference>